<accession>M1B084</accession>
<dbReference type="InParanoid" id="M1B084"/>
<dbReference type="Gramene" id="PGSC0003DMT400034173">
    <property type="protein sequence ID" value="PGSC0003DMT400034173"/>
    <property type="gene ID" value="PGSC0003DMG401013133"/>
</dbReference>
<proteinExistence type="predicted"/>
<dbReference type="AlphaFoldDB" id="M1B084"/>
<feature type="domain" description="Reverse transcriptase Ty1/copia-type" evidence="1">
    <location>
        <begin position="4"/>
        <end position="86"/>
    </location>
</feature>
<evidence type="ECO:0000259" key="1">
    <source>
        <dbReference type="Pfam" id="PF07727"/>
    </source>
</evidence>
<keyword evidence="3" id="KW-1185">Reference proteome</keyword>
<dbReference type="EnsemblPlants" id="PGSC0003DMT400034173">
    <property type="protein sequence ID" value="PGSC0003DMT400034173"/>
    <property type="gene ID" value="PGSC0003DMG401013133"/>
</dbReference>
<dbReference type="PaxDb" id="4113-PGSC0003DMT400034173"/>
<dbReference type="InterPro" id="IPR013103">
    <property type="entry name" value="RVT_2"/>
</dbReference>
<reference evidence="3" key="1">
    <citation type="journal article" date="2011" name="Nature">
        <title>Genome sequence and analysis of the tuber crop potato.</title>
        <authorList>
            <consortium name="The Potato Genome Sequencing Consortium"/>
        </authorList>
    </citation>
    <scope>NUCLEOTIDE SEQUENCE [LARGE SCALE GENOMIC DNA]</scope>
    <source>
        <strain evidence="3">cv. DM1-3 516 R44</strain>
    </source>
</reference>
<protein>
    <submittedName>
        <fullName evidence="2">Polypepetide with reverse transcriptase and RNaseH domains</fullName>
    </submittedName>
</protein>
<reference evidence="2" key="2">
    <citation type="submission" date="2015-06" db="UniProtKB">
        <authorList>
            <consortium name="EnsemblPlants"/>
        </authorList>
    </citation>
    <scope>IDENTIFICATION</scope>
    <source>
        <strain evidence="2">DM1-3 516 R44</strain>
    </source>
</reference>
<dbReference type="Pfam" id="PF07727">
    <property type="entry name" value="RVT_2"/>
    <property type="match status" value="1"/>
</dbReference>
<dbReference type="HOGENOM" id="CLU_2019281_0_0_1"/>
<name>M1B084_SOLTU</name>
<dbReference type="Proteomes" id="UP000011115">
    <property type="component" value="Unassembled WGS sequence"/>
</dbReference>
<evidence type="ECO:0000313" key="2">
    <source>
        <dbReference type="EnsemblPlants" id="PGSC0003DMT400034173"/>
    </source>
</evidence>
<evidence type="ECO:0000313" key="3">
    <source>
        <dbReference type="Proteomes" id="UP000011115"/>
    </source>
</evidence>
<sequence>MIILYSSNTGTVIAIVAVYIADILITGNDQSSIDDLKVFLHLEFKIKDLSPIHYFLGMEIIREQEGYIITQRKFTMDLLNEFDCSNLLVISSLLEPHMRLTADSGLPLKDPTIYRKLVGKLTI</sequence>
<dbReference type="eggNOG" id="KOG0017">
    <property type="taxonomic scope" value="Eukaryota"/>
</dbReference>
<dbReference type="STRING" id="4113.M1B084"/>
<dbReference type="OMA" id="GSCNSHI"/>
<organism evidence="2 3">
    <name type="scientific">Solanum tuberosum</name>
    <name type="common">Potato</name>
    <dbReference type="NCBI Taxonomy" id="4113"/>
    <lineage>
        <taxon>Eukaryota</taxon>
        <taxon>Viridiplantae</taxon>
        <taxon>Streptophyta</taxon>
        <taxon>Embryophyta</taxon>
        <taxon>Tracheophyta</taxon>
        <taxon>Spermatophyta</taxon>
        <taxon>Magnoliopsida</taxon>
        <taxon>eudicotyledons</taxon>
        <taxon>Gunneridae</taxon>
        <taxon>Pentapetalae</taxon>
        <taxon>asterids</taxon>
        <taxon>lamiids</taxon>
        <taxon>Solanales</taxon>
        <taxon>Solanaceae</taxon>
        <taxon>Solanoideae</taxon>
        <taxon>Solaneae</taxon>
        <taxon>Solanum</taxon>
    </lineage>
</organism>